<accession>A0A9X4RP56</accession>
<evidence type="ECO:0000313" key="7">
    <source>
        <dbReference type="Proteomes" id="UP001154240"/>
    </source>
</evidence>
<comment type="caution">
    <text evidence="6">The sequence shown here is derived from an EMBL/GenBank/DDBJ whole genome shotgun (WGS) entry which is preliminary data.</text>
</comment>
<dbReference type="Pfam" id="PF00675">
    <property type="entry name" value="Peptidase_M16"/>
    <property type="match status" value="1"/>
</dbReference>
<sequence>MANSYQKTVLDNGVRIITEKIPSRTVSAGIWVDVGARDEQPDNNGSAHFVEHMLFKGTASRTAQEIAQELDTLGGMSNAFTSGETTSYYATVLDDQMERLVGLMGDIFQNSLFEAEEVVREREVILQEISMVEDTPDDRIHELFTGSLWGEHPLGYTVLGQREVVAAMDAVSLREYMRSEYTSERLVIAASGNVEHEQFCRLWEKQLGGVAQISRGEARRQPPTALAPVRKLHKKNLEQAHVVLGTYGLPLMAPERYALYLLHVLLGGNMSSRLFQEVREKEGLAYSIYSYLSSFTDSGYLGVYLGVDPGVVNKAMALVAKEIKGLRQRSVSETLLARAKDYAKAGIFLSAENMESRMTRIARNELTFGRYIPFEEVAAGFDRVRREDIGELAALLFSRPLFATVLGPLKAKDIDWHPLDLE</sequence>
<feature type="domain" description="Peptidase M16 N-terminal" evidence="4">
    <location>
        <begin position="16"/>
        <end position="160"/>
    </location>
</feature>
<dbReference type="RefSeq" id="WP_307631857.1">
    <property type="nucleotide sequence ID" value="NZ_JAPHEH010000001.1"/>
</dbReference>
<dbReference type="InterPro" id="IPR001431">
    <property type="entry name" value="Pept_M16_Zn_BS"/>
</dbReference>
<comment type="similarity">
    <text evidence="2 3">Belongs to the peptidase M16 family.</text>
</comment>
<reference evidence="6" key="1">
    <citation type="journal article" date="2022" name="bioRxiv">
        <title>Thiovibrio frasassiensisgen. nov., sp. nov., an autotrophic, elemental sulfur disproportionating bacterium isolated from sulfidic karst sediment, and proposal of Thiovibrionaceae fam. nov.</title>
        <authorList>
            <person name="Aronson H."/>
            <person name="Thomas C."/>
            <person name="Bhattacharyya M."/>
            <person name="Eckstein S."/>
            <person name="Jensen S."/>
            <person name="Barco R."/>
            <person name="Macalady J."/>
            <person name="Amend J."/>
        </authorList>
    </citation>
    <scope>NUCLEOTIDE SEQUENCE</scope>
    <source>
        <strain evidence="6">RS19-109</strain>
    </source>
</reference>
<feature type="domain" description="Peptidase M16 C-terminal" evidence="5">
    <location>
        <begin position="172"/>
        <end position="341"/>
    </location>
</feature>
<dbReference type="PANTHER" id="PTHR11851:SF49">
    <property type="entry name" value="MITOCHONDRIAL-PROCESSING PEPTIDASE SUBUNIT ALPHA"/>
    <property type="match status" value="1"/>
</dbReference>
<dbReference type="FunFam" id="3.30.830.10:FF:000008">
    <property type="entry name" value="Mitochondrial-processing peptidase subunit beta"/>
    <property type="match status" value="1"/>
</dbReference>
<dbReference type="EMBL" id="JAPHEH010000001">
    <property type="protein sequence ID" value="MDG4474877.1"/>
    <property type="molecule type" value="Genomic_DNA"/>
</dbReference>
<dbReference type="InterPro" id="IPR050361">
    <property type="entry name" value="MPP/UQCRC_Complex"/>
</dbReference>
<dbReference type="InterPro" id="IPR011765">
    <property type="entry name" value="Pept_M16_N"/>
</dbReference>
<evidence type="ECO:0000256" key="1">
    <source>
        <dbReference type="ARBA" id="ARBA00001947"/>
    </source>
</evidence>
<evidence type="ECO:0000313" key="6">
    <source>
        <dbReference type="EMBL" id="MDG4474877.1"/>
    </source>
</evidence>
<dbReference type="PROSITE" id="PS00143">
    <property type="entry name" value="INSULINASE"/>
    <property type="match status" value="1"/>
</dbReference>
<dbReference type="AlphaFoldDB" id="A0A9X4RP56"/>
<dbReference type="Pfam" id="PF05193">
    <property type="entry name" value="Peptidase_M16_C"/>
    <property type="match status" value="1"/>
</dbReference>
<evidence type="ECO:0000259" key="5">
    <source>
        <dbReference type="Pfam" id="PF05193"/>
    </source>
</evidence>
<dbReference type="InterPro" id="IPR011249">
    <property type="entry name" value="Metalloenz_LuxS/M16"/>
</dbReference>
<proteinExistence type="inferred from homology"/>
<organism evidence="6 7">
    <name type="scientific">Thiovibrio frasassiensis</name>
    <dbReference type="NCBI Taxonomy" id="2984131"/>
    <lineage>
        <taxon>Bacteria</taxon>
        <taxon>Pseudomonadati</taxon>
        <taxon>Thermodesulfobacteriota</taxon>
        <taxon>Desulfobulbia</taxon>
        <taxon>Desulfobulbales</taxon>
        <taxon>Thiovibrionaceae</taxon>
        <taxon>Thiovibrio</taxon>
    </lineage>
</organism>
<keyword evidence="7" id="KW-1185">Reference proteome</keyword>
<reference evidence="6" key="2">
    <citation type="submission" date="2022-10" db="EMBL/GenBank/DDBJ databases">
        <authorList>
            <person name="Aronson H.S."/>
        </authorList>
    </citation>
    <scope>NUCLEOTIDE SEQUENCE</scope>
    <source>
        <strain evidence="6">RS19-109</strain>
    </source>
</reference>
<dbReference type="SUPFAM" id="SSF63411">
    <property type="entry name" value="LuxS/MPP-like metallohydrolase"/>
    <property type="match status" value="2"/>
</dbReference>
<evidence type="ECO:0000256" key="2">
    <source>
        <dbReference type="ARBA" id="ARBA00007261"/>
    </source>
</evidence>
<dbReference type="PANTHER" id="PTHR11851">
    <property type="entry name" value="METALLOPROTEASE"/>
    <property type="match status" value="1"/>
</dbReference>
<evidence type="ECO:0000259" key="4">
    <source>
        <dbReference type="Pfam" id="PF00675"/>
    </source>
</evidence>
<name>A0A9X4RP56_9BACT</name>
<dbReference type="GO" id="GO:0004222">
    <property type="term" value="F:metalloendopeptidase activity"/>
    <property type="evidence" value="ECO:0007669"/>
    <property type="project" value="InterPro"/>
</dbReference>
<dbReference type="GO" id="GO:0006508">
    <property type="term" value="P:proteolysis"/>
    <property type="evidence" value="ECO:0007669"/>
    <property type="project" value="InterPro"/>
</dbReference>
<dbReference type="Proteomes" id="UP001154240">
    <property type="component" value="Unassembled WGS sequence"/>
</dbReference>
<dbReference type="InterPro" id="IPR007863">
    <property type="entry name" value="Peptidase_M16_C"/>
</dbReference>
<protein>
    <submittedName>
        <fullName evidence="6">Insulinase family protein</fullName>
    </submittedName>
</protein>
<comment type="cofactor">
    <cofactor evidence="1">
        <name>Zn(2+)</name>
        <dbReference type="ChEBI" id="CHEBI:29105"/>
    </cofactor>
</comment>
<evidence type="ECO:0000256" key="3">
    <source>
        <dbReference type="RuleBase" id="RU004447"/>
    </source>
</evidence>
<dbReference type="GO" id="GO:0046872">
    <property type="term" value="F:metal ion binding"/>
    <property type="evidence" value="ECO:0007669"/>
    <property type="project" value="InterPro"/>
</dbReference>
<gene>
    <name evidence="6" type="ORF">OLX77_01715</name>
</gene>
<dbReference type="Gene3D" id="3.30.830.10">
    <property type="entry name" value="Metalloenzyme, LuxS/M16 peptidase-like"/>
    <property type="match status" value="2"/>
</dbReference>